<dbReference type="CDD" id="cd00090">
    <property type="entry name" value="HTH_ARSR"/>
    <property type="match status" value="1"/>
</dbReference>
<dbReference type="Pfam" id="PF12802">
    <property type="entry name" value="MarR_2"/>
    <property type="match status" value="1"/>
</dbReference>
<keyword evidence="1" id="KW-0805">Transcription regulation</keyword>
<dbReference type="InterPro" id="IPR036390">
    <property type="entry name" value="WH_DNA-bd_sf"/>
</dbReference>
<dbReference type="InterPro" id="IPR001845">
    <property type="entry name" value="HTH_ArsR_DNA-bd_dom"/>
</dbReference>
<dbReference type="Gene3D" id="1.10.10.10">
    <property type="entry name" value="Winged helix-like DNA-binding domain superfamily/Winged helix DNA-binding domain"/>
    <property type="match status" value="1"/>
</dbReference>
<dbReference type="PANTHER" id="PTHR33164">
    <property type="entry name" value="TRANSCRIPTIONAL REGULATOR, MARR FAMILY"/>
    <property type="match status" value="1"/>
</dbReference>
<dbReference type="InterPro" id="IPR000835">
    <property type="entry name" value="HTH_MarR-typ"/>
</dbReference>
<evidence type="ECO:0000256" key="2">
    <source>
        <dbReference type="ARBA" id="ARBA00023125"/>
    </source>
</evidence>
<dbReference type="InterPro" id="IPR036388">
    <property type="entry name" value="WH-like_DNA-bd_sf"/>
</dbReference>
<accession>A0A8J4DLP7</accession>
<dbReference type="GO" id="GO:0003677">
    <property type="term" value="F:DNA binding"/>
    <property type="evidence" value="ECO:0007669"/>
    <property type="project" value="UniProtKB-KW"/>
</dbReference>
<proteinExistence type="predicted"/>
<protein>
    <submittedName>
        <fullName evidence="5">MarR family transcriptional regulator</fullName>
    </submittedName>
</protein>
<evidence type="ECO:0000313" key="6">
    <source>
        <dbReference type="Proteomes" id="UP000652013"/>
    </source>
</evidence>
<dbReference type="InterPro" id="IPR023187">
    <property type="entry name" value="Tscrpt_reg_MarR-type_CS"/>
</dbReference>
<evidence type="ECO:0000313" key="5">
    <source>
        <dbReference type="EMBL" id="GIJ06206.1"/>
    </source>
</evidence>
<dbReference type="RefSeq" id="WP_239107915.1">
    <property type="nucleotide sequence ID" value="NZ_BAAAGJ010000014.1"/>
</dbReference>
<dbReference type="Proteomes" id="UP000652013">
    <property type="component" value="Unassembled WGS sequence"/>
</dbReference>
<dbReference type="GO" id="GO:0006950">
    <property type="term" value="P:response to stress"/>
    <property type="evidence" value="ECO:0007669"/>
    <property type="project" value="TreeGrafter"/>
</dbReference>
<name>A0A8J4DLP7_9ACTN</name>
<dbReference type="SUPFAM" id="SSF46785">
    <property type="entry name" value="Winged helix' DNA-binding domain"/>
    <property type="match status" value="1"/>
</dbReference>
<sequence length="132" mass="14630">MRLGEATRRSTGIAPHRALDRAAYVILRHLADGPLTVTTLADRLNLDGSTVTRQVAVLENDGLVGREPDPRDGRSNLIAATPAGLRSVRQVSDARRELYGRILADWSDEDRARLGTMLGRLNESLESFVRRR</sequence>
<dbReference type="PRINTS" id="PR00598">
    <property type="entry name" value="HTHMARR"/>
</dbReference>
<comment type="caution">
    <text evidence="5">The sequence shown here is derived from an EMBL/GenBank/DDBJ whole genome shotgun (WGS) entry which is preliminary data.</text>
</comment>
<dbReference type="InterPro" id="IPR039422">
    <property type="entry name" value="MarR/SlyA-like"/>
</dbReference>
<dbReference type="PANTHER" id="PTHR33164:SF57">
    <property type="entry name" value="MARR-FAMILY TRANSCRIPTIONAL REGULATOR"/>
    <property type="match status" value="1"/>
</dbReference>
<dbReference type="SMART" id="SM00418">
    <property type="entry name" value="HTH_ARSR"/>
    <property type="match status" value="1"/>
</dbReference>
<keyword evidence="2" id="KW-0238">DNA-binding</keyword>
<evidence type="ECO:0000259" key="4">
    <source>
        <dbReference type="PROSITE" id="PS50995"/>
    </source>
</evidence>
<keyword evidence="3" id="KW-0804">Transcription</keyword>
<dbReference type="SMART" id="SM00347">
    <property type="entry name" value="HTH_MARR"/>
    <property type="match status" value="1"/>
</dbReference>
<gene>
    <name evidence="5" type="ORF">Sya03_55580</name>
</gene>
<evidence type="ECO:0000256" key="3">
    <source>
        <dbReference type="ARBA" id="ARBA00023163"/>
    </source>
</evidence>
<dbReference type="PROSITE" id="PS50995">
    <property type="entry name" value="HTH_MARR_2"/>
    <property type="match status" value="1"/>
</dbReference>
<reference evidence="5" key="1">
    <citation type="submission" date="2021-01" db="EMBL/GenBank/DDBJ databases">
        <title>Whole genome shotgun sequence of Spirilliplanes yamanashiensis NBRC 15828.</title>
        <authorList>
            <person name="Komaki H."/>
            <person name="Tamura T."/>
        </authorList>
    </citation>
    <scope>NUCLEOTIDE SEQUENCE</scope>
    <source>
        <strain evidence="5">NBRC 15828</strain>
    </source>
</reference>
<keyword evidence="6" id="KW-1185">Reference proteome</keyword>
<dbReference type="GO" id="GO:0003700">
    <property type="term" value="F:DNA-binding transcription factor activity"/>
    <property type="evidence" value="ECO:0007669"/>
    <property type="project" value="InterPro"/>
</dbReference>
<dbReference type="AlphaFoldDB" id="A0A8J4DLP7"/>
<dbReference type="InterPro" id="IPR011991">
    <property type="entry name" value="ArsR-like_HTH"/>
</dbReference>
<dbReference type="PROSITE" id="PS01117">
    <property type="entry name" value="HTH_MARR_1"/>
    <property type="match status" value="1"/>
</dbReference>
<feature type="domain" description="HTH marR-type" evidence="4">
    <location>
        <begin position="1"/>
        <end position="123"/>
    </location>
</feature>
<evidence type="ECO:0000256" key="1">
    <source>
        <dbReference type="ARBA" id="ARBA00023015"/>
    </source>
</evidence>
<dbReference type="EMBL" id="BOOY01000039">
    <property type="protein sequence ID" value="GIJ06206.1"/>
    <property type="molecule type" value="Genomic_DNA"/>
</dbReference>
<organism evidence="5 6">
    <name type="scientific">Spirilliplanes yamanashiensis</name>
    <dbReference type="NCBI Taxonomy" id="42233"/>
    <lineage>
        <taxon>Bacteria</taxon>
        <taxon>Bacillati</taxon>
        <taxon>Actinomycetota</taxon>
        <taxon>Actinomycetes</taxon>
        <taxon>Micromonosporales</taxon>
        <taxon>Micromonosporaceae</taxon>
        <taxon>Spirilliplanes</taxon>
    </lineage>
</organism>